<organism evidence="2 3">
    <name type="scientific">Hyalangium minutum</name>
    <dbReference type="NCBI Taxonomy" id="394096"/>
    <lineage>
        <taxon>Bacteria</taxon>
        <taxon>Pseudomonadati</taxon>
        <taxon>Myxococcota</taxon>
        <taxon>Myxococcia</taxon>
        <taxon>Myxococcales</taxon>
        <taxon>Cystobacterineae</taxon>
        <taxon>Archangiaceae</taxon>
        <taxon>Hyalangium</taxon>
    </lineage>
</organism>
<name>A0A085WU18_9BACT</name>
<evidence type="ECO:0000313" key="3">
    <source>
        <dbReference type="Proteomes" id="UP000028725"/>
    </source>
</evidence>
<dbReference type="RefSeq" id="WP_052419713.1">
    <property type="nucleotide sequence ID" value="NZ_JMCB01000002.1"/>
</dbReference>
<evidence type="ECO:0000256" key="1">
    <source>
        <dbReference type="SAM" id="MobiDB-lite"/>
    </source>
</evidence>
<feature type="compositionally biased region" description="Basic and acidic residues" evidence="1">
    <location>
        <begin position="78"/>
        <end position="87"/>
    </location>
</feature>
<evidence type="ECO:0000313" key="2">
    <source>
        <dbReference type="EMBL" id="KFE71181.1"/>
    </source>
</evidence>
<reference evidence="2 3" key="1">
    <citation type="submission" date="2014-04" db="EMBL/GenBank/DDBJ databases">
        <title>Genome assembly of Hyalangium minutum DSM 14724.</title>
        <authorList>
            <person name="Sharma G."/>
            <person name="Subramanian S."/>
        </authorList>
    </citation>
    <scope>NUCLEOTIDE SEQUENCE [LARGE SCALE GENOMIC DNA]</scope>
    <source>
        <strain evidence="2 3">DSM 14724</strain>
    </source>
</reference>
<protein>
    <submittedName>
        <fullName evidence="2">Putative lipoprotein</fullName>
    </submittedName>
</protein>
<proteinExistence type="predicted"/>
<dbReference type="STRING" id="394096.DB31_3311"/>
<dbReference type="EMBL" id="JMCB01000002">
    <property type="protein sequence ID" value="KFE71181.1"/>
    <property type="molecule type" value="Genomic_DNA"/>
</dbReference>
<keyword evidence="2" id="KW-0449">Lipoprotein</keyword>
<dbReference type="Proteomes" id="UP000028725">
    <property type="component" value="Unassembled WGS sequence"/>
</dbReference>
<dbReference type="OrthoDB" id="5380004at2"/>
<dbReference type="AlphaFoldDB" id="A0A085WU18"/>
<feature type="region of interest" description="Disordered" evidence="1">
    <location>
        <begin position="315"/>
        <end position="343"/>
    </location>
</feature>
<keyword evidence="3" id="KW-1185">Reference proteome</keyword>
<sequence>MNTKPILVIAGLCSLFAACSTRPQPKLCIAEAAMSDRIVPTPDDWFALLLHGFSREQGVAPSPTVDCSGVPVMWREPEAAECRESGPEPKALPPPGRLTEEDLVLETVRADLRLVWVVARRFDNGEGLGPVGLVERTSQGFVVRALGSLRAYPRQSRLRLEQAGDITVLVAEGDVCTDEGPPVCRRMARVLPLRQGRFFAEAVSSSEDGSCLGPAWFPLSREETLTLPNGLQRKVEFTSTLAVKPEGIVLDEQVVMHNLDPQEPSLPPLLYRRAQAQRVLAVKNARLVGTIPSLWVKLMEPELLAGAKLWTPASSPTPLEAPLQPKPMGVPPVPAAQTAEVRP</sequence>
<dbReference type="PROSITE" id="PS51257">
    <property type="entry name" value="PROKAR_LIPOPROTEIN"/>
    <property type="match status" value="1"/>
</dbReference>
<accession>A0A085WU18</accession>
<comment type="caution">
    <text evidence="2">The sequence shown here is derived from an EMBL/GenBank/DDBJ whole genome shotgun (WGS) entry which is preliminary data.</text>
</comment>
<feature type="compositionally biased region" description="Pro residues" evidence="1">
    <location>
        <begin position="324"/>
        <end position="334"/>
    </location>
</feature>
<gene>
    <name evidence="2" type="ORF">DB31_3311</name>
</gene>
<feature type="region of interest" description="Disordered" evidence="1">
    <location>
        <begin position="78"/>
        <end position="97"/>
    </location>
</feature>